<dbReference type="EMBL" id="MN175499">
    <property type="protein sequence ID" value="QID05770.1"/>
    <property type="molecule type" value="Genomic_DNA"/>
</dbReference>
<name>A0A6G6ABI1_9VIRU</name>
<evidence type="ECO:0000313" key="1">
    <source>
        <dbReference type="EMBL" id="QID05770.1"/>
    </source>
</evidence>
<reference evidence="1" key="1">
    <citation type="submission" date="2019-07" db="EMBL/GenBank/DDBJ databases">
        <title>The discovery of a new lineage B mimivirus raises questions about particles surface fibrils.</title>
        <authorList>
            <person name="Silva L.K.S."/>
            <person name="Rodrigues R.A.L."/>
            <person name="Andrade A.C.S.P."/>
            <person name="Hikida H."/>
            <person name="Andreani J."/>
            <person name="Levasseur A."/>
            <person name="La Scola B."/>
            <person name="Abrahao J.S."/>
        </authorList>
    </citation>
    <scope>NUCLEOTIDE SEQUENCE</scope>
    <source>
        <strain evidence="1">B60</strain>
    </source>
</reference>
<organism evidence="1">
    <name type="scientific">Borely moumouvirus</name>
    <dbReference type="NCBI Taxonomy" id="2712067"/>
    <lineage>
        <taxon>Viruses</taxon>
        <taxon>Varidnaviria</taxon>
        <taxon>Bamfordvirae</taxon>
        <taxon>Nucleocytoviricota</taxon>
        <taxon>Megaviricetes</taxon>
        <taxon>Imitervirales</taxon>
        <taxon>Mimiviridae</taxon>
        <taxon>Megamimivirinae</taxon>
        <taxon>Moumouvirus</taxon>
    </lineage>
</organism>
<accession>A0A6G6ABI1</accession>
<protein>
    <submittedName>
        <fullName evidence="1">Uncharacterized protein</fullName>
    </submittedName>
</protein>
<sequence>MKYIFIRYIIRSGNPRLREFIFETFDTQIEAVNYAKEKVKSLYKRSLSTKQIEYIGEFLSEGQKLWIYEPKSKNTGDEIFIFETNHPERFSKNVEDFLNFEITKHLNFKTNNIGDSIRIEDVLAHYQAKYYHLNK</sequence>
<proteinExistence type="predicted"/>